<sequence length="301" mass="33555">MSSNAPLSLGLVDPIDDETDRQLKAALQDLINGRAEAAAIARTIDALIVSDCEKEFKAHQEFADNNQPKGGEENAVSARAFTNPLGWVAYLWRTVGQAAIAIPHNHNGQDRLIGLLQELRRLPPRTVHYISGDVKEHTFWEKDKEGEQFCQSLRLLDHAKYANLSAFQARVFAHGLVDTTRFCALITDEFLGLHWPYNKRPEKSEPYVLAAGQWMTHAGAALWEMCEKKAYAVKGFNMKWWARWQARFEQVAADGSGFSGQAREAATEALKLMAVSKEGGSAGILVIEAFGLLVKDWEDED</sequence>
<evidence type="ECO:0000313" key="1">
    <source>
        <dbReference type="EMBL" id="KAK8133212.1"/>
    </source>
</evidence>
<dbReference type="InterPro" id="IPR053204">
    <property type="entry name" value="Oxopyrrolidines_Biosynth-assoc"/>
</dbReference>
<accession>A0AAW0RE49</accession>
<reference evidence="1 2" key="1">
    <citation type="submission" date="2023-01" db="EMBL/GenBank/DDBJ databases">
        <title>Analysis of 21 Apiospora genomes using comparative genomics revels a genus with tremendous synthesis potential of carbohydrate active enzymes and secondary metabolites.</title>
        <authorList>
            <person name="Sorensen T."/>
        </authorList>
    </citation>
    <scope>NUCLEOTIDE SEQUENCE [LARGE SCALE GENOMIC DNA]</scope>
    <source>
        <strain evidence="1 2">CBS 117206</strain>
    </source>
</reference>
<dbReference type="PANTHER" id="PTHR38797:SF4">
    <property type="entry name" value="NUCLEAR PORE COMPLEX PROTEIN NUP85"/>
    <property type="match status" value="1"/>
</dbReference>
<dbReference type="EMBL" id="JAQQWP010000001">
    <property type="protein sequence ID" value="KAK8133212.1"/>
    <property type="molecule type" value="Genomic_DNA"/>
</dbReference>
<protein>
    <submittedName>
        <fullName evidence="1">Uncharacterized protein</fullName>
    </submittedName>
</protein>
<comment type="caution">
    <text evidence="1">The sequence shown here is derived from an EMBL/GenBank/DDBJ whole genome shotgun (WGS) entry which is preliminary data.</text>
</comment>
<dbReference type="InterPro" id="IPR022085">
    <property type="entry name" value="OpdG"/>
</dbReference>
<dbReference type="Pfam" id="PF12311">
    <property type="entry name" value="DUF3632"/>
    <property type="match status" value="1"/>
</dbReference>
<evidence type="ECO:0000313" key="2">
    <source>
        <dbReference type="Proteomes" id="UP001392437"/>
    </source>
</evidence>
<keyword evidence="2" id="KW-1185">Reference proteome</keyword>
<gene>
    <name evidence="1" type="ORF">PG999_001385</name>
</gene>
<name>A0AAW0RE49_9PEZI</name>
<dbReference type="AlphaFoldDB" id="A0AAW0RE49"/>
<dbReference type="Proteomes" id="UP001392437">
    <property type="component" value="Unassembled WGS sequence"/>
</dbReference>
<dbReference type="PANTHER" id="PTHR38797">
    <property type="entry name" value="NUCLEAR PORE COMPLEX PROTEIN NUP85-RELATED"/>
    <property type="match status" value="1"/>
</dbReference>
<organism evidence="1 2">
    <name type="scientific">Apiospora kogelbergensis</name>
    <dbReference type="NCBI Taxonomy" id="1337665"/>
    <lineage>
        <taxon>Eukaryota</taxon>
        <taxon>Fungi</taxon>
        <taxon>Dikarya</taxon>
        <taxon>Ascomycota</taxon>
        <taxon>Pezizomycotina</taxon>
        <taxon>Sordariomycetes</taxon>
        <taxon>Xylariomycetidae</taxon>
        <taxon>Amphisphaeriales</taxon>
        <taxon>Apiosporaceae</taxon>
        <taxon>Apiospora</taxon>
    </lineage>
</organism>
<proteinExistence type="predicted"/>